<reference evidence="5" key="2">
    <citation type="submission" date="2025-08" db="UniProtKB">
        <authorList>
            <consortium name="Ensembl"/>
        </authorList>
    </citation>
    <scope>IDENTIFICATION</scope>
</reference>
<comment type="subcellular location">
    <subcellularLocation>
        <location evidence="1">Cytoplasm</location>
        <location evidence="1">Cytoskeleton</location>
    </subcellularLocation>
</comment>
<dbReference type="RefSeq" id="XP_028294070.1">
    <property type="nucleotide sequence ID" value="XM_028438269.1"/>
</dbReference>
<dbReference type="GO" id="GO:0005856">
    <property type="term" value="C:cytoskeleton"/>
    <property type="evidence" value="ECO:0007669"/>
    <property type="project" value="UniProtKB-SubCell"/>
</dbReference>
<evidence type="ECO:0000259" key="4">
    <source>
        <dbReference type="Pfam" id="PF13925"/>
    </source>
</evidence>
<dbReference type="OrthoDB" id="8754475at2759"/>
<dbReference type="GO" id="GO:0008017">
    <property type="term" value="F:microtubule binding"/>
    <property type="evidence" value="ECO:0007669"/>
    <property type="project" value="InterPro"/>
</dbReference>
<reference evidence="5" key="1">
    <citation type="submission" date="2020-06" db="EMBL/GenBank/DDBJ databases">
        <authorList>
            <consortium name="Wellcome Sanger Institute Data Sharing"/>
        </authorList>
    </citation>
    <scope>NUCLEOTIDE SEQUENCE [LARGE SCALE GENOMIC DNA]</scope>
</reference>
<feature type="domain" description="Katanin p80 subunit C-terminal" evidence="4">
    <location>
        <begin position="141"/>
        <end position="293"/>
    </location>
</feature>
<name>A0A8C5HFR3_GOUWI</name>
<proteinExistence type="predicted"/>
<dbReference type="GeneID" id="114456487"/>
<evidence type="ECO:0000256" key="3">
    <source>
        <dbReference type="ARBA" id="ARBA00023212"/>
    </source>
</evidence>
<dbReference type="RefSeq" id="XP_028294071.1">
    <property type="nucleotide sequence ID" value="XM_028438270.1"/>
</dbReference>
<dbReference type="InterPro" id="IPR028021">
    <property type="entry name" value="Katanin_C-terminal"/>
</dbReference>
<dbReference type="PANTHER" id="PTHR14682">
    <property type="entry name" value="KATNB1-LIKE PROTEIN 1"/>
    <property type="match status" value="1"/>
</dbReference>
<evidence type="ECO:0000256" key="2">
    <source>
        <dbReference type="ARBA" id="ARBA00022490"/>
    </source>
</evidence>
<dbReference type="PANTHER" id="PTHR14682:SF1">
    <property type="entry name" value="KATNB1-LIKE PROTEIN 1"/>
    <property type="match status" value="1"/>
</dbReference>
<evidence type="ECO:0000256" key="1">
    <source>
        <dbReference type="ARBA" id="ARBA00004245"/>
    </source>
</evidence>
<dbReference type="Pfam" id="PF13925">
    <property type="entry name" value="Katanin_con80"/>
    <property type="match status" value="1"/>
</dbReference>
<dbReference type="AlphaFoldDB" id="A0A8C5HFR3"/>
<protein>
    <submittedName>
        <fullName evidence="5">KATNB1-like protein 1</fullName>
    </submittedName>
</protein>
<dbReference type="RefSeq" id="XP_028294069.1">
    <property type="nucleotide sequence ID" value="XM_028438268.1"/>
</dbReference>
<sequence length="303" mass="35125">MASNYDDRDDQNIDNDFHNEAAQYTVSYAQKNSQEVTHHTNEELHKNRFPVGRTGNHPGRAKRVVSCKRKTHRLLVPRKKQLGFGRTCVSTNKENDLKCLQNTLQFDMDTMDLPLNADNNKNSCRSESEQNDYRMLTELSKDHSIMTDVLFGRNLRLKVASTLWQRNVGELLTYFMRIQDTAVFVDFLPLITKRIDERSSSMTIGCCVDLLPLVMKVLKKPYEEYLIVGLKWITSVLNHWSRELKASGYNRAAKLQLDENYQNFNQHLSEFWHKDPLYKYLSGVAGDLAKVVDSFLAQLSRQP</sequence>
<gene>
    <name evidence="5" type="primary">LOC114456487</name>
</gene>
<evidence type="ECO:0000313" key="6">
    <source>
        <dbReference type="Proteomes" id="UP000694680"/>
    </source>
</evidence>
<accession>A0A8C5HFR3</accession>
<keyword evidence="6" id="KW-1185">Reference proteome</keyword>
<keyword evidence="3" id="KW-0206">Cytoskeleton</keyword>
<evidence type="ECO:0000313" key="5">
    <source>
        <dbReference type="Ensembl" id="ENSGWIP00000043331.1"/>
    </source>
</evidence>
<dbReference type="Proteomes" id="UP000694680">
    <property type="component" value="Chromosome 22"/>
</dbReference>
<keyword evidence="2" id="KW-0963">Cytoplasm</keyword>
<dbReference type="GO" id="GO:0005730">
    <property type="term" value="C:nucleolus"/>
    <property type="evidence" value="ECO:0007669"/>
    <property type="project" value="TreeGrafter"/>
</dbReference>
<reference evidence="5" key="3">
    <citation type="submission" date="2025-09" db="UniProtKB">
        <authorList>
            <consortium name="Ensembl"/>
        </authorList>
    </citation>
    <scope>IDENTIFICATION</scope>
</reference>
<dbReference type="Ensembl" id="ENSGWIT00000047002.1">
    <property type="protein sequence ID" value="ENSGWIP00000043331.1"/>
    <property type="gene ID" value="ENSGWIG00000021676.1"/>
</dbReference>
<dbReference type="InterPro" id="IPR042404">
    <property type="entry name" value="KATNBL1"/>
</dbReference>
<organism evidence="5 6">
    <name type="scientific">Gouania willdenowi</name>
    <name type="common">Blunt-snouted clingfish</name>
    <name type="synonym">Lepadogaster willdenowi</name>
    <dbReference type="NCBI Taxonomy" id="441366"/>
    <lineage>
        <taxon>Eukaryota</taxon>
        <taxon>Metazoa</taxon>
        <taxon>Chordata</taxon>
        <taxon>Craniata</taxon>
        <taxon>Vertebrata</taxon>
        <taxon>Euteleostomi</taxon>
        <taxon>Actinopterygii</taxon>
        <taxon>Neopterygii</taxon>
        <taxon>Teleostei</taxon>
        <taxon>Neoteleostei</taxon>
        <taxon>Acanthomorphata</taxon>
        <taxon>Ovalentaria</taxon>
        <taxon>Blenniimorphae</taxon>
        <taxon>Blenniiformes</taxon>
        <taxon>Gobiesocoidei</taxon>
        <taxon>Gobiesocidae</taxon>
        <taxon>Gobiesocinae</taxon>
        <taxon>Gouania</taxon>
    </lineage>
</organism>